<dbReference type="PANTHER" id="PTHR21266:SF60">
    <property type="entry name" value="3-KETOSTEROID-9-ALPHA-MONOOXYGENASE, OXYGENASE COMPONENT"/>
    <property type="match status" value="1"/>
</dbReference>
<dbReference type="AlphaFoldDB" id="A0A2G8TEV7"/>
<dbReference type="GO" id="GO:0051537">
    <property type="term" value="F:2 iron, 2 sulfur cluster binding"/>
    <property type="evidence" value="ECO:0007669"/>
    <property type="project" value="UniProtKB-KW"/>
</dbReference>
<dbReference type="PANTHER" id="PTHR21266">
    <property type="entry name" value="IRON-SULFUR DOMAIN CONTAINING PROTEIN"/>
    <property type="match status" value="1"/>
</dbReference>
<dbReference type="GO" id="GO:0016491">
    <property type="term" value="F:oxidoreductase activity"/>
    <property type="evidence" value="ECO:0007669"/>
    <property type="project" value="UniProtKB-KW"/>
</dbReference>
<dbReference type="Gene3D" id="2.102.10.10">
    <property type="entry name" value="Rieske [2Fe-2S] iron-sulphur domain"/>
    <property type="match status" value="1"/>
</dbReference>
<sequence length="343" mass="38432">MFPKNAWYVACTPDEIADKPLGRQVCGEKIVFYRGAEGKVAAVEDFCPHRGAPLSLGFVRDGKLVCGYHGLEMGCDGKTVSMPGQRVRGFPCIRSYSVVERYGFIWVWPGEKELADSAQIHHLEWADNPEWAYGGGLFHINCDYRLMIDNLMDLTHETYVHASSIGQKEIDESPVATRVEGEQVITSRYMENISAPPFWRAALRGNGLADDVPVDRWQVCRFSPPSHVMIEVGVAHAGNGGYDAPAAVKASSIVVDFITPETETSHWYFWGMARNFKADDAALTDTIRNGQHQIFSEDRQMLELQQANHLKYPDRKLLALNIDAGGVQSRKVLDKWLAREQLS</sequence>
<dbReference type="PROSITE" id="PS51296">
    <property type="entry name" value="RIESKE"/>
    <property type="match status" value="1"/>
</dbReference>
<dbReference type="PROSITE" id="PS00570">
    <property type="entry name" value="RING_HYDROXYL_ALPHA"/>
    <property type="match status" value="1"/>
</dbReference>
<evidence type="ECO:0000256" key="4">
    <source>
        <dbReference type="ARBA" id="ARBA00023004"/>
    </source>
</evidence>
<dbReference type="InterPro" id="IPR044043">
    <property type="entry name" value="VanA_C_cat"/>
</dbReference>
<keyword evidence="8" id="KW-1185">Reference proteome</keyword>
<dbReference type="Pfam" id="PF00355">
    <property type="entry name" value="Rieske"/>
    <property type="match status" value="1"/>
</dbReference>
<dbReference type="Proteomes" id="UP000230390">
    <property type="component" value="Unassembled WGS sequence"/>
</dbReference>
<keyword evidence="4" id="KW-0408">Iron</keyword>
<dbReference type="SUPFAM" id="SSF55961">
    <property type="entry name" value="Bet v1-like"/>
    <property type="match status" value="1"/>
</dbReference>
<evidence type="ECO:0000256" key="3">
    <source>
        <dbReference type="ARBA" id="ARBA00023002"/>
    </source>
</evidence>
<keyword evidence="1" id="KW-0001">2Fe-2S</keyword>
<dbReference type="OrthoDB" id="9769355at2"/>
<dbReference type="RefSeq" id="WP_099789021.1">
    <property type="nucleotide sequence ID" value="NZ_JBHLYV010000022.1"/>
</dbReference>
<proteinExistence type="predicted"/>
<dbReference type="CDD" id="cd08878">
    <property type="entry name" value="RHO_alpha_C_DMO-like"/>
    <property type="match status" value="1"/>
</dbReference>
<organism evidence="7 8">
    <name type="scientific">Massilia eurypsychrophila</name>
    <dbReference type="NCBI Taxonomy" id="1485217"/>
    <lineage>
        <taxon>Bacteria</taxon>
        <taxon>Pseudomonadati</taxon>
        <taxon>Pseudomonadota</taxon>
        <taxon>Betaproteobacteria</taxon>
        <taxon>Burkholderiales</taxon>
        <taxon>Oxalobacteraceae</taxon>
        <taxon>Telluria group</taxon>
        <taxon>Massilia</taxon>
    </lineage>
</organism>
<keyword evidence="3" id="KW-0560">Oxidoreductase</keyword>
<dbReference type="InterPro" id="IPR015881">
    <property type="entry name" value="ARHD_Rieske_2Fe_2S"/>
</dbReference>
<dbReference type="Pfam" id="PF19112">
    <property type="entry name" value="VanA_C"/>
    <property type="match status" value="1"/>
</dbReference>
<evidence type="ECO:0000256" key="1">
    <source>
        <dbReference type="ARBA" id="ARBA00022714"/>
    </source>
</evidence>
<dbReference type="InterPro" id="IPR050584">
    <property type="entry name" value="Cholesterol_7-desaturase"/>
</dbReference>
<gene>
    <name evidence="7" type="ORF">CR105_13695</name>
</gene>
<dbReference type="Gene3D" id="3.90.380.10">
    <property type="entry name" value="Naphthalene 1,2-dioxygenase Alpha Subunit, Chain A, domain 1"/>
    <property type="match status" value="1"/>
</dbReference>
<feature type="domain" description="Rieske" evidence="6">
    <location>
        <begin position="7"/>
        <end position="107"/>
    </location>
</feature>
<dbReference type="InterPro" id="IPR017941">
    <property type="entry name" value="Rieske_2Fe-2S"/>
</dbReference>
<name>A0A2G8TEV7_9BURK</name>
<evidence type="ECO:0000313" key="8">
    <source>
        <dbReference type="Proteomes" id="UP000230390"/>
    </source>
</evidence>
<comment type="caution">
    <text evidence="7">The sequence shown here is derived from an EMBL/GenBank/DDBJ whole genome shotgun (WGS) entry which is preliminary data.</text>
</comment>
<evidence type="ECO:0000256" key="5">
    <source>
        <dbReference type="ARBA" id="ARBA00023014"/>
    </source>
</evidence>
<dbReference type="SUPFAM" id="SSF50022">
    <property type="entry name" value="ISP domain"/>
    <property type="match status" value="1"/>
</dbReference>
<evidence type="ECO:0000256" key="2">
    <source>
        <dbReference type="ARBA" id="ARBA00022723"/>
    </source>
</evidence>
<dbReference type="GO" id="GO:0005506">
    <property type="term" value="F:iron ion binding"/>
    <property type="evidence" value="ECO:0007669"/>
    <property type="project" value="InterPro"/>
</dbReference>
<keyword evidence="2" id="KW-0479">Metal-binding</keyword>
<keyword evidence="5" id="KW-0411">Iron-sulfur</keyword>
<reference evidence="7 8" key="1">
    <citation type="submission" date="2017-10" db="EMBL/GenBank/DDBJ databases">
        <title>Massilia psychrophilum sp. nov., a novel purple-pigmented bacterium isolated from Tianshan glacier, Xinjiang Municipality, China.</title>
        <authorList>
            <person name="Wang H."/>
        </authorList>
    </citation>
    <scope>NUCLEOTIDE SEQUENCE [LARGE SCALE GENOMIC DNA]</scope>
    <source>
        <strain evidence="7 8">JCM 30074</strain>
    </source>
</reference>
<protein>
    <submittedName>
        <fullName evidence="7">Rieske (2Fe-2S) protein</fullName>
    </submittedName>
</protein>
<accession>A0A2G8TEV7</accession>
<dbReference type="InterPro" id="IPR036922">
    <property type="entry name" value="Rieske_2Fe-2S_sf"/>
</dbReference>
<evidence type="ECO:0000313" key="7">
    <source>
        <dbReference type="EMBL" id="PIL44585.1"/>
    </source>
</evidence>
<evidence type="ECO:0000259" key="6">
    <source>
        <dbReference type="PROSITE" id="PS51296"/>
    </source>
</evidence>
<dbReference type="EMBL" id="PDOC01000007">
    <property type="protein sequence ID" value="PIL44585.1"/>
    <property type="molecule type" value="Genomic_DNA"/>
</dbReference>